<dbReference type="EMBL" id="BAAATA010000003">
    <property type="protein sequence ID" value="GAA2473820.1"/>
    <property type="molecule type" value="Genomic_DNA"/>
</dbReference>
<reference evidence="1 2" key="1">
    <citation type="journal article" date="2019" name="Int. J. Syst. Evol. Microbiol.">
        <title>The Global Catalogue of Microorganisms (GCM) 10K type strain sequencing project: providing services to taxonomists for standard genome sequencing and annotation.</title>
        <authorList>
            <consortium name="The Broad Institute Genomics Platform"/>
            <consortium name="The Broad Institute Genome Sequencing Center for Infectious Disease"/>
            <person name="Wu L."/>
            <person name="Ma J."/>
        </authorList>
    </citation>
    <scope>NUCLEOTIDE SEQUENCE [LARGE SCALE GENOMIC DNA]</scope>
    <source>
        <strain evidence="1 2">JCM 6307</strain>
    </source>
</reference>
<evidence type="ECO:0000313" key="1">
    <source>
        <dbReference type="EMBL" id="GAA2473820.1"/>
    </source>
</evidence>
<keyword evidence="2" id="KW-1185">Reference proteome</keyword>
<accession>A0ABN3L055</accession>
<organism evidence="1 2">
    <name type="scientific">Streptomyces thermolineatus</name>
    <dbReference type="NCBI Taxonomy" id="44033"/>
    <lineage>
        <taxon>Bacteria</taxon>
        <taxon>Bacillati</taxon>
        <taxon>Actinomycetota</taxon>
        <taxon>Actinomycetes</taxon>
        <taxon>Kitasatosporales</taxon>
        <taxon>Streptomycetaceae</taxon>
        <taxon>Streptomyces</taxon>
    </lineage>
</organism>
<dbReference type="PANTHER" id="PTHR40045:SF1">
    <property type="entry name" value="YQCI_YCGG FAMILY PROTEIN"/>
    <property type="match status" value="1"/>
</dbReference>
<dbReference type="RefSeq" id="WP_344381629.1">
    <property type="nucleotide sequence ID" value="NZ_BAAATA010000003.1"/>
</dbReference>
<dbReference type="NCBIfam" id="NF041366">
    <property type="entry name" value="GntA_guanitoxin"/>
    <property type="match status" value="1"/>
</dbReference>
<dbReference type="InterPro" id="IPR014988">
    <property type="entry name" value="Uncharacterised_YqcI/YcgG"/>
</dbReference>
<sequence>MVTNGASAQVEQFLLGDAFACLAGRSAWRQGGITHRHYDRLGDPESARRMADDLEEFVVSVDWSTRSFRSFVATFADPPGLDEAEFDRLLWAQLQLLHDHDVRKYRWAEGRSSDPRSDDFAFSVAGHPFFVIGLHERHSRVGRRPPFPMLAFNSHVQFDRIKADGMWGRLQEKIRKQDIKLQGDINPNLAEYEKSSEARRYSGRRVPEGWTCPFTARDGAAAPSRAGVEDAAAPAGTGLLAAGA</sequence>
<dbReference type="Pfam" id="PF08892">
    <property type="entry name" value="YqcI_YcgG"/>
    <property type="match status" value="1"/>
</dbReference>
<dbReference type="Proteomes" id="UP001501358">
    <property type="component" value="Unassembled WGS sequence"/>
</dbReference>
<protein>
    <submittedName>
        <fullName evidence="1">Guanitoxin biosynthesis heme-dependent pre-guanitoxin N-hydroxylase GntA</fullName>
    </submittedName>
</protein>
<evidence type="ECO:0000313" key="2">
    <source>
        <dbReference type="Proteomes" id="UP001501358"/>
    </source>
</evidence>
<comment type="caution">
    <text evidence="1">The sequence shown here is derived from an EMBL/GenBank/DDBJ whole genome shotgun (WGS) entry which is preliminary data.</text>
</comment>
<proteinExistence type="predicted"/>
<dbReference type="PANTHER" id="PTHR40045">
    <property type="entry name" value="YCGG FAMILY PROTEIN"/>
    <property type="match status" value="1"/>
</dbReference>
<gene>
    <name evidence="1" type="primary">gntA</name>
    <name evidence="1" type="ORF">GCM10010406_07220</name>
</gene>
<name>A0ABN3L055_9ACTN</name>